<reference evidence="1" key="1">
    <citation type="submission" date="2022-03" db="EMBL/GenBank/DDBJ databases">
        <authorList>
            <person name="Lindestad O."/>
        </authorList>
    </citation>
    <scope>NUCLEOTIDE SEQUENCE</scope>
</reference>
<sequence>MINSESLKIETSTVFLGVTLDNKLQWGAHIDSLAGKLNLAAYAVRKNRQITDVEIARLVYFAYFHSVMSYGILLWGKAADIETIFILQKRAVRSIYKLKSRESLREKFKEIGISSHQDHDLQ</sequence>
<dbReference type="OrthoDB" id="414730at2759"/>
<dbReference type="AlphaFoldDB" id="A0A8S4S3M0"/>
<evidence type="ECO:0000313" key="2">
    <source>
        <dbReference type="Proteomes" id="UP000838756"/>
    </source>
</evidence>
<name>A0A8S4S3M0_9NEOP</name>
<evidence type="ECO:0000313" key="1">
    <source>
        <dbReference type="EMBL" id="CAH2249201.1"/>
    </source>
</evidence>
<gene>
    <name evidence="1" type="primary">jg21745</name>
    <name evidence="1" type="ORF">PAEG_LOCUS21871</name>
</gene>
<dbReference type="EMBL" id="CAKXAJ010025994">
    <property type="protein sequence ID" value="CAH2249201.1"/>
    <property type="molecule type" value="Genomic_DNA"/>
</dbReference>
<protein>
    <submittedName>
        <fullName evidence="1">Jg21745 protein</fullName>
    </submittedName>
</protein>
<comment type="caution">
    <text evidence="1">The sequence shown here is derived from an EMBL/GenBank/DDBJ whole genome shotgun (WGS) entry which is preliminary data.</text>
</comment>
<dbReference type="Proteomes" id="UP000838756">
    <property type="component" value="Unassembled WGS sequence"/>
</dbReference>
<accession>A0A8S4S3M0</accession>
<organism evidence="1 2">
    <name type="scientific">Pararge aegeria aegeria</name>
    <dbReference type="NCBI Taxonomy" id="348720"/>
    <lineage>
        <taxon>Eukaryota</taxon>
        <taxon>Metazoa</taxon>
        <taxon>Ecdysozoa</taxon>
        <taxon>Arthropoda</taxon>
        <taxon>Hexapoda</taxon>
        <taxon>Insecta</taxon>
        <taxon>Pterygota</taxon>
        <taxon>Neoptera</taxon>
        <taxon>Endopterygota</taxon>
        <taxon>Lepidoptera</taxon>
        <taxon>Glossata</taxon>
        <taxon>Ditrysia</taxon>
        <taxon>Papilionoidea</taxon>
        <taxon>Nymphalidae</taxon>
        <taxon>Satyrinae</taxon>
        <taxon>Satyrini</taxon>
        <taxon>Parargina</taxon>
        <taxon>Pararge</taxon>
    </lineage>
</organism>
<proteinExistence type="predicted"/>
<keyword evidence="2" id="KW-1185">Reference proteome</keyword>